<sequence>MRKQLQENHNRDLEHRFSLGNGLCEEYYRTGCLHDKLLLVRVPLLPLCCPTSHFSRYKVLCSGCVGVRVRFDVCVC</sequence>
<protein>
    <submittedName>
        <fullName evidence="1">Uncharacterized protein</fullName>
    </submittedName>
</protein>
<proteinExistence type="predicted"/>
<keyword evidence="2" id="KW-1185">Reference proteome</keyword>
<name>A0A5B7JPL4_PORTR</name>
<evidence type="ECO:0000313" key="1">
    <source>
        <dbReference type="EMBL" id="MPC95038.1"/>
    </source>
</evidence>
<organism evidence="1 2">
    <name type="scientific">Portunus trituberculatus</name>
    <name type="common">Swimming crab</name>
    <name type="synonym">Neptunus trituberculatus</name>
    <dbReference type="NCBI Taxonomy" id="210409"/>
    <lineage>
        <taxon>Eukaryota</taxon>
        <taxon>Metazoa</taxon>
        <taxon>Ecdysozoa</taxon>
        <taxon>Arthropoda</taxon>
        <taxon>Crustacea</taxon>
        <taxon>Multicrustacea</taxon>
        <taxon>Malacostraca</taxon>
        <taxon>Eumalacostraca</taxon>
        <taxon>Eucarida</taxon>
        <taxon>Decapoda</taxon>
        <taxon>Pleocyemata</taxon>
        <taxon>Brachyura</taxon>
        <taxon>Eubrachyura</taxon>
        <taxon>Portunoidea</taxon>
        <taxon>Portunidae</taxon>
        <taxon>Portuninae</taxon>
        <taxon>Portunus</taxon>
    </lineage>
</organism>
<gene>
    <name evidence="1" type="ORF">E2C01_090232</name>
</gene>
<evidence type="ECO:0000313" key="2">
    <source>
        <dbReference type="Proteomes" id="UP000324222"/>
    </source>
</evidence>
<dbReference type="AlphaFoldDB" id="A0A5B7JPL4"/>
<reference evidence="1 2" key="1">
    <citation type="submission" date="2019-05" db="EMBL/GenBank/DDBJ databases">
        <title>Another draft genome of Portunus trituberculatus and its Hox gene families provides insights of decapod evolution.</title>
        <authorList>
            <person name="Jeong J.-H."/>
            <person name="Song I."/>
            <person name="Kim S."/>
            <person name="Choi T."/>
            <person name="Kim D."/>
            <person name="Ryu S."/>
            <person name="Kim W."/>
        </authorList>
    </citation>
    <scope>NUCLEOTIDE SEQUENCE [LARGE SCALE GENOMIC DNA]</scope>
    <source>
        <tissue evidence="1">Muscle</tissue>
    </source>
</reference>
<dbReference type="Proteomes" id="UP000324222">
    <property type="component" value="Unassembled WGS sequence"/>
</dbReference>
<comment type="caution">
    <text evidence="1">The sequence shown here is derived from an EMBL/GenBank/DDBJ whole genome shotgun (WGS) entry which is preliminary data.</text>
</comment>
<dbReference type="EMBL" id="VSRR010100808">
    <property type="protein sequence ID" value="MPC95038.1"/>
    <property type="molecule type" value="Genomic_DNA"/>
</dbReference>
<accession>A0A5B7JPL4</accession>